<dbReference type="InterPro" id="IPR027944">
    <property type="entry name" value="SEO_C"/>
</dbReference>
<sequence length="757" mass="86191">MALTTTSATAPTMATTHRPSLRGERHLFSASDDAIVMKQIQGTHTPDGRDFDVKPLMRVVEDGLRRASPTAVVTQHASVELLEDKGHQVESIELLSFTIHRIASEISFKCSGSGNDAHATTVGILHLLSTFDWDAKVVLVMAALANNYGQFGLTAQLHAVNPLAKSIATLKQLPELLEHIEVLRPRLDAVNNLIKALIDVTWCIIEFNELPPEHMGAETPEMQVALTHIPTAVYWTIRSIIACESQITGLIGLGHDYISATTEAWELSSLAHKVNNIQGHLTKQLDHCRRNIKEKQHWEAFQALERLFDTTHIDNMKILRALFYSKDEHPLIDGVTKKRVSVELLRRKIVMLFISDLDISKEELFVLVQIYNETHHGGQALERRYEVVWLPIVDRHHPWDLTKEERYNRLASDMPWYYPNNPSMIDPAVVRYVRQAWRFDKKPLMVVLDPQGKVVCPNALHMMWIWGSLAFPFTSIREEALWKEEIWRLDLLVDEIDPAIVQAIRDERYICLYGGEDVNWIKQFTSLLRRISQEVGIPLEMVYVGKSNPKERIKKVINMISTEKLSGYWQDTAMVWFFWVRLESMLHSKMQLHEKSFGTIPRHDHNHGAIVPGNFGHSAITHGNPSHGAIVPGNPHSGHEVPNGLENDQILLEVMSLLSYDSGGHPWAVIAHGSLDLVRYDGRKLLECLGQFEAWKERVEFEGFLPALRGALEPYHTHEHCTRLILPGDAGRIKERVVCAECKKPMEKFVLYQCCND</sequence>
<evidence type="ECO:0000259" key="2">
    <source>
        <dbReference type="Pfam" id="PF14577"/>
    </source>
</evidence>
<comment type="caution">
    <text evidence="3">The sequence shown here is derived from an EMBL/GenBank/DDBJ whole genome shotgun (WGS) entry which is preliminary data.</text>
</comment>
<dbReference type="PANTHER" id="PTHR33232:SF20">
    <property type="entry name" value="PROTEIN SIEVE ELEMENT OCCLUSION B-LIKE"/>
    <property type="match status" value="1"/>
</dbReference>
<reference evidence="3" key="1">
    <citation type="journal article" date="2022" name="Cell">
        <title>Repeat-based holocentromeres influence genome architecture and karyotype evolution.</title>
        <authorList>
            <person name="Hofstatter P.G."/>
            <person name="Thangavel G."/>
            <person name="Lux T."/>
            <person name="Neumann P."/>
            <person name="Vondrak T."/>
            <person name="Novak P."/>
            <person name="Zhang M."/>
            <person name="Costa L."/>
            <person name="Castellani M."/>
            <person name="Scott A."/>
            <person name="Toegelov H."/>
            <person name="Fuchs J."/>
            <person name="Mata-Sucre Y."/>
            <person name="Dias Y."/>
            <person name="Vanzela A.L.L."/>
            <person name="Huettel B."/>
            <person name="Almeida C.C.S."/>
            <person name="Simkova H."/>
            <person name="Souza G."/>
            <person name="Pedrosa-Harand A."/>
            <person name="Macas J."/>
            <person name="Mayer K.F.X."/>
            <person name="Houben A."/>
            <person name="Marques A."/>
        </authorList>
    </citation>
    <scope>NUCLEOTIDE SEQUENCE</scope>
    <source>
        <strain evidence="3">RhyBre1mFocal</strain>
    </source>
</reference>
<feature type="domain" description="Sieve element occlusion N-terminal" evidence="1">
    <location>
        <begin position="31"/>
        <end position="312"/>
    </location>
</feature>
<dbReference type="PANTHER" id="PTHR33232">
    <property type="entry name" value="PROTEIN SIEVE ELEMENT OCCLUSION B-LIKE"/>
    <property type="match status" value="1"/>
</dbReference>
<evidence type="ECO:0000259" key="1">
    <source>
        <dbReference type="Pfam" id="PF14576"/>
    </source>
</evidence>
<dbReference type="EMBL" id="JAMQYH010000001">
    <property type="protein sequence ID" value="KAJ1704253.1"/>
    <property type="molecule type" value="Genomic_DNA"/>
</dbReference>
<evidence type="ECO:0000313" key="4">
    <source>
        <dbReference type="Proteomes" id="UP001151287"/>
    </source>
</evidence>
<feature type="domain" description="Sieve element occlusion C-terminal" evidence="2">
    <location>
        <begin position="644"/>
        <end position="756"/>
    </location>
</feature>
<dbReference type="Proteomes" id="UP001151287">
    <property type="component" value="Unassembled WGS sequence"/>
</dbReference>
<dbReference type="GO" id="GO:0010088">
    <property type="term" value="P:phloem development"/>
    <property type="evidence" value="ECO:0007669"/>
    <property type="project" value="InterPro"/>
</dbReference>
<organism evidence="3 4">
    <name type="scientific">Rhynchospora breviuscula</name>
    <dbReference type="NCBI Taxonomy" id="2022672"/>
    <lineage>
        <taxon>Eukaryota</taxon>
        <taxon>Viridiplantae</taxon>
        <taxon>Streptophyta</taxon>
        <taxon>Embryophyta</taxon>
        <taxon>Tracheophyta</taxon>
        <taxon>Spermatophyta</taxon>
        <taxon>Magnoliopsida</taxon>
        <taxon>Liliopsida</taxon>
        <taxon>Poales</taxon>
        <taxon>Cyperaceae</taxon>
        <taxon>Cyperoideae</taxon>
        <taxon>Rhynchosporeae</taxon>
        <taxon>Rhynchospora</taxon>
    </lineage>
</organism>
<proteinExistence type="predicted"/>
<accession>A0A9Q0D2C2</accession>
<gene>
    <name evidence="3" type="ORF">LUZ63_004032</name>
</gene>
<evidence type="ECO:0008006" key="5">
    <source>
        <dbReference type="Google" id="ProtNLM"/>
    </source>
</evidence>
<dbReference type="Pfam" id="PF14577">
    <property type="entry name" value="SEO_C"/>
    <property type="match status" value="2"/>
</dbReference>
<feature type="domain" description="Sieve element occlusion C-terminal" evidence="2">
    <location>
        <begin position="477"/>
        <end position="595"/>
    </location>
</feature>
<dbReference type="InterPro" id="IPR039299">
    <property type="entry name" value="SEOA"/>
</dbReference>
<name>A0A9Q0D2C2_9POAL</name>
<dbReference type="Pfam" id="PF14576">
    <property type="entry name" value="SEO_N"/>
    <property type="match status" value="1"/>
</dbReference>
<dbReference type="AlphaFoldDB" id="A0A9Q0D2C2"/>
<protein>
    <recommendedName>
        <fullName evidence="5">Protein SIEVE ELEMENT OCCLUSION B-like</fullName>
    </recommendedName>
</protein>
<dbReference type="InterPro" id="IPR027942">
    <property type="entry name" value="SEO_N"/>
</dbReference>
<keyword evidence="4" id="KW-1185">Reference proteome</keyword>
<dbReference type="OrthoDB" id="1854460at2759"/>
<evidence type="ECO:0000313" key="3">
    <source>
        <dbReference type="EMBL" id="KAJ1704253.1"/>
    </source>
</evidence>